<comment type="caution">
    <text evidence="1">The sequence shown here is derived from an EMBL/GenBank/DDBJ whole genome shotgun (WGS) entry which is preliminary data.</text>
</comment>
<proteinExistence type="predicted"/>
<gene>
    <name evidence="1" type="ORF">CTI12_AA356850</name>
</gene>
<dbReference type="AlphaFoldDB" id="A0A2U1MPL9"/>
<accession>A0A2U1MPL9</accession>
<organism evidence="1 2">
    <name type="scientific">Artemisia annua</name>
    <name type="common">Sweet wormwood</name>
    <dbReference type="NCBI Taxonomy" id="35608"/>
    <lineage>
        <taxon>Eukaryota</taxon>
        <taxon>Viridiplantae</taxon>
        <taxon>Streptophyta</taxon>
        <taxon>Embryophyta</taxon>
        <taxon>Tracheophyta</taxon>
        <taxon>Spermatophyta</taxon>
        <taxon>Magnoliopsida</taxon>
        <taxon>eudicotyledons</taxon>
        <taxon>Gunneridae</taxon>
        <taxon>Pentapetalae</taxon>
        <taxon>asterids</taxon>
        <taxon>campanulids</taxon>
        <taxon>Asterales</taxon>
        <taxon>Asteraceae</taxon>
        <taxon>Asteroideae</taxon>
        <taxon>Anthemideae</taxon>
        <taxon>Artemisiinae</taxon>
        <taxon>Artemisia</taxon>
    </lineage>
</organism>
<protein>
    <submittedName>
        <fullName evidence="1">Uncharacterized protein</fullName>
    </submittedName>
</protein>
<dbReference type="EMBL" id="PKPP01004697">
    <property type="protein sequence ID" value="PWA63172.1"/>
    <property type="molecule type" value="Genomic_DNA"/>
</dbReference>
<reference evidence="1 2" key="1">
    <citation type="journal article" date="2018" name="Mol. Plant">
        <title>The genome of Artemisia annua provides insight into the evolution of Asteraceae family and artemisinin biosynthesis.</title>
        <authorList>
            <person name="Shen Q."/>
            <person name="Zhang L."/>
            <person name="Liao Z."/>
            <person name="Wang S."/>
            <person name="Yan T."/>
            <person name="Shi P."/>
            <person name="Liu M."/>
            <person name="Fu X."/>
            <person name="Pan Q."/>
            <person name="Wang Y."/>
            <person name="Lv Z."/>
            <person name="Lu X."/>
            <person name="Zhang F."/>
            <person name="Jiang W."/>
            <person name="Ma Y."/>
            <person name="Chen M."/>
            <person name="Hao X."/>
            <person name="Li L."/>
            <person name="Tang Y."/>
            <person name="Lv G."/>
            <person name="Zhou Y."/>
            <person name="Sun X."/>
            <person name="Brodelius P.E."/>
            <person name="Rose J.K.C."/>
            <person name="Tang K."/>
        </authorList>
    </citation>
    <scope>NUCLEOTIDE SEQUENCE [LARGE SCALE GENOMIC DNA]</scope>
    <source>
        <strain evidence="2">cv. Huhao1</strain>
        <tissue evidence="1">Leaf</tissue>
    </source>
</reference>
<name>A0A2U1MPL9_ARTAN</name>
<evidence type="ECO:0000313" key="2">
    <source>
        <dbReference type="Proteomes" id="UP000245207"/>
    </source>
</evidence>
<dbReference type="Proteomes" id="UP000245207">
    <property type="component" value="Unassembled WGS sequence"/>
</dbReference>
<keyword evidence="2" id="KW-1185">Reference proteome</keyword>
<sequence length="118" mass="13398">MLKLISERIPTVSHTATPYLNTVIDLSSPPGLIFHWAWRRDIRTAHELEELNNLINLLAQSHLSEQPDSWECTLNNSRSFTVQVATDFEDNKGMFGLGLRTRSDKYALMPNKSSGILD</sequence>
<evidence type="ECO:0000313" key="1">
    <source>
        <dbReference type="EMBL" id="PWA63172.1"/>
    </source>
</evidence>